<evidence type="ECO:0000259" key="28">
    <source>
        <dbReference type="PROSITE" id="PS50041"/>
    </source>
</evidence>
<evidence type="ECO:0000256" key="24">
    <source>
        <dbReference type="PROSITE-ProRule" id="PRU00323"/>
    </source>
</evidence>
<feature type="chain" id="PRO_5014197876" description="Versican core protein" evidence="26">
    <location>
        <begin position="19"/>
        <end position="1313"/>
    </location>
</feature>
<gene>
    <name evidence="33" type="primary">vcanb</name>
</gene>
<dbReference type="InterPro" id="IPR007110">
    <property type="entry name" value="Ig-like_dom"/>
</dbReference>
<accession>A0A2I4C7I4</accession>
<dbReference type="FunFam" id="2.10.25.10:FF:000012">
    <property type="entry name" value="Delta-like protein"/>
    <property type="match status" value="1"/>
</dbReference>
<evidence type="ECO:0000256" key="5">
    <source>
        <dbReference type="ARBA" id="ARBA00022536"/>
    </source>
</evidence>
<reference evidence="33" key="1">
    <citation type="submission" date="2025-08" db="UniProtKB">
        <authorList>
            <consortium name="RefSeq"/>
        </authorList>
    </citation>
    <scope>IDENTIFICATION</scope>
    <source>
        <strain evidence="33">Quisiro</strain>
        <tissue evidence="33">Liver</tissue>
    </source>
</reference>
<dbReference type="PROSITE" id="PS50835">
    <property type="entry name" value="IG_LIKE"/>
    <property type="match status" value="1"/>
</dbReference>
<dbReference type="GO" id="GO:0005509">
    <property type="term" value="F:calcium ion binding"/>
    <property type="evidence" value="ECO:0007669"/>
    <property type="project" value="InterPro"/>
</dbReference>
<dbReference type="PROSITE" id="PS00010">
    <property type="entry name" value="ASX_HYDROXYL"/>
    <property type="match status" value="1"/>
</dbReference>
<proteinExistence type="predicted"/>
<dbReference type="GO" id="GO:0005540">
    <property type="term" value="F:hyaluronic acid binding"/>
    <property type="evidence" value="ECO:0007669"/>
    <property type="project" value="UniProtKB-KW"/>
</dbReference>
<dbReference type="PROSITE" id="PS00022">
    <property type="entry name" value="EGF_1"/>
    <property type="match status" value="2"/>
</dbReference>
<dbReference type="FunFam" id="3.10.100.10:FF:000011">
    <property type="entry name" value="Aggrecan core protein"/>
    <property type="match status" value="1"/>
</dbReference>
<dbReference type="PROSITE" id="PS00615">
    <property type="entry name" value="C_TYPE_LECTIN_1"/>
    <property type="match status" value="1"/>
</dbReference>
<dbReference type="GO" id="GO:0001750">
    <property type="term" value="C:photoreceptor outer segment"/>
    <property type="evidence" value="ECO:0007669"/>
    <property type="project" value="UniProtKB-SubCell"/>
</dbReference>
<dbReference type="InterPro" id="IPR000538">
    <property type="entry name" value="Link_dom"/>
</dbReference>
<dbReference type="InterPro" id="IPR036179">
    <property type="entry name" value="Ig-like_dom_sf"/>
</dbReference>
<feature type="compositionally biased region" description="Low complexity" evidence="25">
    <location>
        <begin position="765"/>
        <end position="775"/>
    </location>
</feature>
<feature type="domain" description="Ig-like" evidence="29">
    <location>
        <begin position="22"/>
        <end position="164"/>
    </location>
</feature>
<dbReference type="KEGG" id="alim:106526050"/>
<feature type="compositionally biased region" description="Basic and acidic residues" evidence="25">
    <location>
        <begin position="1267"/>
        <end position="1279"/>
    </location>
</feature>
<dbReference type="SUPFAM" id="SSF57196">
    <property type="entry name" value="EGF/Laminin"/>
    <property type="match status" value="1"/>
</dbReference>
<keyword evidence="5 22" id="KW-0245">EGF-like domain</keyword>
<evidence type="ECO:0000256" key="3">
    <source>
        <dbReference type="ARBA" id="ARBA00022525"/>
    </source>
</evidence>
<evidence type="ECO:0000259" key="30">
    <source>
        <dbReference type="PROSITE" id="PS50923"/>
    </source>
</evidence>
<organism evidence="32 33">
    <name type="scientific">Austrofundulus limnaeus</name>
    <name type="common">Annual killifish</name>
    <dbReference type="NCBI Taxonomy" id="52670"/>
    <lineage>
        <taxon>Eukaryota</taxon>
        <taxon>Metazoa</taxon>
        <taxon>Chordata</taxon>
        <taxon>Craniata</taxon>
        <taxon>Vertebrata</taxon>
        <taxon>Euteleostomi</taxon>
        <taxon>Actinopterygii</taxon>
        <taxon>Neopterygii</taxon>
        <taxon>Teleostei</taxon>
        <taxon>Neoteleostei</taxon>
        <taxon>Acanthomorphata</taxon>
        <taxon>Ovalentaria</taxon>
        <taxon>Atherinomorphae</taxon>
        <taxon>Cyprinodontiformes</taxon>
        <taxon>Rivulidae</taxon>
        <taxon>Austrofundulus</taxon>
    </lineage>
</organism>
<dbReference type="PROSITE" id="PS01241">
    <property type="entry name" value="LINK_1"/>
    <property type="match status" value="2"/>
</dbReference>
<evidence type="ECO:0000256" key="16">
    <source>
        <dbReference type="ARBA" id="ARBA00023319"/>
    </source>
</evidence>
<dbReference type="PROSITE" id="PS01186">
    <property type="entry name" value="EGF_2"/>
    <property type="match status" value="1"/>
</dbReference>
<dbReference type="GO" id="GO:0030246">
    <property type="term" value="F:carbohydrate binding"/>
    <property type="evidence" value="ECO:0007669"/>
    <property type="project" value="UniProtKB-KW"/>
</dbReference>
<evidence type="ECO:0000259" key="31">
    <source>
        <dbReference type="PROSITE" id="PS50963"/>
    </source>
</evidence>
<keyword evidence="15" id="KW-0373">Hyaluronic acid</keyword>
<dbReference type="InterPro" id="IPR013783">
    <property type="entry name" value="Ig-like_fold"/>
</dbReference>
<dbReference type="InterPro" id="IPR000152">
    <property type="entry name" value="EGF-type_Asp/Asn_hydroxyl_site"/>
</dbReference>
<evidence type="ECO:0000259" key="29">
    <source>
        <dbReference type="PROSITE" id="PS50835"/>
    </source>
</evidence>
<dbReference type="GO" id="GO:0007155">
    <property type="term" value="P:cell adhesion"/>
    <property type="evidence" value="ECO:0007669"/>
    <property type="project" value="InterPro"/>
</dbReference>
<dbReference type="SMART" id="SM00181">
    <property type="entry name" value="EGF"/>
    <property type="match status" value="2"/>
</dbReference>
<evidence type="ECO:0000256" key="23">
    <source>
        <dbReference type="PROSITE-ProRule" id="PRU00302"/>
    </source>
</evidence>
<dbReference type="SMART" id="SM00034">
    <property type="entry name" value="CLECT"/>
    <property type="match status" value="1"/>
</dbReference>
<feature type="domain" description="Sushi" evidence="30">
    <location>
        <begin position="1177"/>
        <end position="1237"/>
    </location>
</feature>
<dbReference type="CDD" id="cd00054">
    <property type="entry name" value="EGF_CA"/>
    <property type="match status" value="2"/>
</dbReference>
<dbReference type="GO" id="GO:0072534">
    <property type="term" value="C:perineuronal net"/>
    <property type="evidence" value="ECO:0007669"/>
    <property type="project" value="TreeGrafter"/>
</dbReference>
<evidence type="ECO:0000256" key="11">
    <source>
        <dbReference type="ARBA" id="ARBA00022974"/>
    </source>
</evidence>
<evidence type="ECO:0000256" key="1">
    <source>
        <dbReference type="ARBA" id="ARBA00004504"/>
    </source>
</evidence>
<dbReference type="InterPro" id="IPR018378">
    <property type="entry name" value="C-type_lectin_CS"/>
</dbReference>
<dbReference type="Gene3D" id="3.10.100.10">
    <property type="entry name" value="Mannose-Binding Protein A, subunit A"/>
    <property type="match status" value="3"/>
</dbReference>
<keyword evidence="6 23" id="KW-0768">Sushi</keyword>
<dbReference type="InterPro" id="IPR000436">
    <property type="entry name" value="Sushi_SCR_CCP_dom"/>
</dbReference>
<dbReference type="GO" id="GO:0010001">
    <property type="term" value="P:glial cell differentiation"/>
    <property type="evidence" value="ECO:0007669"/>
    <property type="project" value="TreeGrafter"/>
</dbReference>
<evidence type="ECO:0000256" key="22">
    <source>
        <dbReference type="PROSITE-ProRule" id="PRU00076"/>
    </source>
</evidence>
<dbReference type="InterPro" id="IPR003599">
    <property type="entry name" value="Ig_sub"/>
</dbReference>
<dbReference type="InParanoid" id="A0A2I4C7I4"/>
<keyword evidence="12 22" id="KW-1015">Disulfide bond</keyword>
<dbReference type="InterPro" id="IPR001304">
    <property type="entry name" value="C-type_lectin-like"/>
</dbReference>
<feature type="compositionally biased region" description="Low complexity" evidence="25">
    <location>
        <begin position="402"/>
        <end position="414"/>
    </location>
</feature>
<dbReference type="GO" id="GO:0033165">
    <property type="term" value="C:interphotoreceptor matrix"/>
    <property type="evidence" value="ECO:0007669"/>
    <property type="project" value="UniProtKB-SubCell"/>
</dbReference>
<dbReference type="Pfam" id="PF00084">
    <property type="entry name" value="Sushi"/>
    <property type="match status" value="1"/>
</dbReference>
<dbReference type="GO" id="GO:0001501">
    <property type="term" value="P:skeletal system development"/>
    <property type="evidence" value="ECO:0007669"/>
    <property type="project" value="TreeGrafter"/>
</dbReference>
<keyword evidence="16" id="KW-0393">Immunoglobulin domain</keyword>
<protein>
    <recommendedName>
        <fullName evidence="18">Versican core protein</fullName>
    </recommendedName>
    <alternativeName>
        <fullName evidence="19">Chondroitin sulfate proteoglycan core protein 2</fullName>
    </alternativeName>
    <alternativeName>
        <fullName evidence="20">Large fibroblast proteoglycan</fullName>
    </alternativeName>
    <alternativeName>
        <fullName evidence="21">PG-M</fullName>
    </alternativeName>
</protein>
<dbReference type="SMART" id="SM00445">
    <property type="entry name" value="LINK"/>
    <property type="match status" value="2"/>
</dbReference>
<feature type="domain" description="EGF-like" evidence="27">
    <location>
        <begin position="972"/>
        <end position="1008"/>
    </location>
</feature>
<dbReference type="Gene3D" id="2.10.25.10">
    <property type="entry name" value="Laminin"/>
    <property type="match status" value="2"/>
</dbReference>
<dbReference type="GO" id="GO:0002052">
    <property type="term" value="P:positive regulation of neuroblast proliferation"/>
    <property type="evidence" value="ECO:0007669"/>
    <property type="project" value="TreeGrafter"/>
</dbReference>
<dbReference type="PANTHER" id="PTHR22804">
    <property type="entry name" value="AGGRECAN/VERSICAN PROTEOGLYCAN"/>
    <property type="match status" value="1"/>
</dbReference>
<name>A0A2I4C7I4_AUSLI</name>
<dbReference type="SMART" id="SM00179">
    <property type="entry name" value="EGF_CA"/>
    <property type="match status" value="2"/>
</dbReference>
<feature type="domain" description="Link" evidence="31">
    <location>
        <begin position="168"/>
        <end position="263"/>
    </location>
</feature>
<keyword evidence="8" id="KW-0430">Lectin</keyword>
<keyword evidence="10" id="KW-0106">Calcium</keyword>
<evidence type="ECO:0000256" key="12">
    <source>
        <dbReference type="ARBA" id="ARBA00023157"/>
    </source>
</evidence>
<dbReference type="InterPro" id="IPR016187">
    <property type="entry name" value="CTDL_fold"/>
</dbReference>
<dbReference type="Gene3D" id="2.60.40.10">
    <property type="entry name" value="Immunoglobulins"/>
    <property type="match status" value="1"/>
</dbReference>
<feature type="compositionally biased region" description="Low complexity" evidence="25">
    <location>
        <begin position="947"/>
        <end position="958"/>
    </location>
</feature>
<feature type="disulfide bond" evidence="24">
    <location>
        <begin position="214"/>
        <end position="235"/>
    </location>
</feature>
<dbReference type="SUPFAM" id="SSF57535">
    <property type="entry name" value="Complement control module/SCR domain"/>
    <property type="match status" value="1"/>
</dbReference>
<evidence type="ECO:0000256" key="6">
    <source>
        <dbReference type="ARBA" id="ARBA00022659"/>
    </source>
</evidence>
<dbReference type="InterPro" id="IPR035976">
    <property type="entry name" value="Sushi/SCR/CCP_sf"/>
</dbReference>
<dbReference type="CTD" id="323465"/>
<feature type="region of interest" description="Disordered" evidence="25">
    <location>
        <begin position="1255"/>
        <end position="1283"/>
    </location>
</feature>
<evidence type="ECO:0000313" key="32">
    <source>
        <dbReference type="Proteomes" id="UP000192220"/>
    </source>
</evidence>
<dbReference type="SMART" id="SM00032">
    <property type="entry name" value="CCP"/>
    <property type="match status" value="1"/>
</dbReference>
<feature type="disulfide bond" evidence="22">
    <location>
        <begin position="998"/>
        <end position="1007"/>
    </location>
</feature>
<dbReference type="Pfam" id="PF07686">
    <property type="entry name" value="V-set"/>
    <property type="match status" value="1"/>
</dbReference>
<dbReference type="Gene3D" id="2.10.70.10">
    <property type="entry name" value="Complement Module, domain 1"/>
    <property type="match status" value="1"/>
</dbReference>
<feature type="region of interest" description="Disordered" evidence="25">
    <location>
        <begin position="935"/>
        <end position="963"/>
    </location>
</feature>
<feature type="domain" description="Link" evidence="31">
    <location>
        <begin position="269"/>
        <end position="366"/>
    </location>
</feature>
<feature type="disulfide bond" evidence="22">
    <location>
        <begin position="1036"/>
        <end position="1045"/>
    </location>
</feature>
<feature type="region of interest" description="Disordered" evidence="25">
    <location>
        <begin position="393"/>
        <end position="425"/>
    </location>
</feature>
<feature type="domain" description="C-type lectin" evidence="28">
    <location>
        <begin position="1059"/>
        <end position="1173"/>
    </location>
</feature>
<dbReference type="CDD" id="cd00033">
    <property type="entry name" value="CCP"/>
    <property type="match status" value="1"/>
</dbReference>
<keyword evidence="9" id="KW-0677">Repeat</keyword>
<dbReference type="CDD" id="cd03520">
    <property type="entry name" value="Link_domain_CSPGs_modules_2_4"/>
    <property type="match status" value="1"/>
</dbReference>
<evidence type="ECO:0000256" key="18">
    <source>
        <dbReference type="ARBA" id="ARBA00044099"/>
    </source>
</evidence>
<feature type="region of interest" description="Disordered" evidence="25">
    <location>
        <begin position="823"/>
        <end position="844"/>
    </location>
</feature>
<dbReference type="PROSITE" id="PS01187">
    <property type="entry name" value="EGF_CA"/>
    <property type="match status" value="1"/>
</dbReference>
<dbReference type="InterPro" id="IPR000742">
    <property type="entry name" value="EGF"/>
</dbReference>
<dbReference type="InterPro" id="IPR016186">
    <property type="entry name" value="C-type_lectin-like/link_sf"/>
</dbReference>
<dbReference type="Pfam" id="PF00008">
    <property type="entry name" value="EGF"/>
    <property type="match status" value="1"/>
</dbReference>
<feature type="domain" description="EGF-like" evidence="27">
    <location>
        <begin position="1010"/>
        <end position="1046"/>
    </location>
</feature>
<feature type="region of interest" description="Disordered" evidence="25">
    <location>
        <begin position="764"/>
        <end position="805"/>
    </location>
</feature>
<keyword evidence="7 26" id="KW-0732">Signal</keyword>
<comment type="function">
    <text evidence="17">May play a role in intercellular signaling and in connecting cells with the extracellular matrix. May take part in the regulation of cell motility, growth and differentiation. Binds hyaluronic acid.</text>
</comment>
<dbReference type="GO" id="GO:0005615">
    <property type="term" value="C:extracellular space"/>
    <property type="evidence" value="ECO:0007669"/>
    <property type="project" value="TreeGrafter"/>
</dbReference>
<evidence type="ECO:0000256" key="9">
    <source>
        <dbReference type="ARBA" id="ARBA00022737"/>
    </source>
</evidence>
<feature type="signal peptide" evidence="26">
    <location>
        <begin position="1"/>
        <end position="18"/>
    </location>
</feature>
<evidence type="ECO:0000256" key="14">
    <source>
        <dbReference type="ARBA" id="ARBA00023273"/>
    </source>
</evidence>
<evidence type="ECO:0000313" key="33">
    <source>
        <dbReference type="RefSeq" id="XP_013875957.1"/>
    </source>
</evidence>
<keyword evidence="14" id="KW-0966">Cell projection</keyword>
<dbReference type="FunFam" id="2.10.25.10:FF:000006">
    <property type="entry name" value="Versican core protein-like isoform 1"/>
    <property type="match status" value="1"/>
</dbReference>
<dbReference type="Pfam" id="PF00059">
    <property type="entry name" value="Lectin_C"/>
    <property type="match status" value="1"/>
</dbReference>
<dbReference type="InterPro" id="IPR013106">
    <property type="entry name" value="Ig_V-set"/>
</dbReference>
<evidence type="ECO:0000256" key="19">
    <source>
        <dbReference type="ARBA" id="ARBA00044230"/>
    </source>
</evidence>
<evidence type="ECO:0000256" key="13">
    <source>
        <dbReference type="ARBA" id="ARBA00023180"/>
    </source>
</evidence>
<dbReference type="PROSITE" id="PS50963">
    <property type="entry name" value="LINK_2"/>
    <property type="match status" value="2"/>
</dbReference>
<dbReference type="SMART" id="SM00409">
    <property type="entry name" value="IG"/>
    <property type="match status" value="1"/>
</dbReference>
<evidence type="ECO:0000256" key="8">
    <source>
        <dbReference type="ARBA" id="ARBA00022734"/>
    </source>
</evidence>
<dbReference type="FunFam" id="3.10.100.10:FF:000002">
    <property type="entry name" value="Hyaluronan proteoglycan link protein 1"/>
    <property type="match status" value="1"/>
</dbReference>
<dbReference type="PRINTS" id="PR01265">
    <property type="entry name" value="LINKMODULE"/>
</dbReference>
<evidence type="ECO:0000256" key="25">
    <source>
        <dbReference type="SAM" id="MobiDB-lite"/>
    </source>
</evidence>
<dbReference type="CDD" id="cd03517">
    <property type="entry name" value="Link_domain_CSPGs_modules_1_3"/>
    <property type="match status" value="1"/>
</dbReference>
<keyword evidence="4" id="KW-0272">Extracellular matrix</keyword>
<dbReference type="OrthoDB" id="441660at2759"/>
<evidence type="ECO:0000256" key="2">
    <source>
        <dbReference type="ARBA" id="ARBA00004593"/>
    </source>
</evidence>
<dbReference type="FunFam" id="2.10.70.10:FF:000003">
    <property type="entry name" value="Versican core protein"/>
    <property type="match status" value="1"/>
</dbReference>
<dbReference type="SUPFAM" id="SSF48726">
    <property type="entry name" value="Immunoglobulin"/>
    <property type="match status" value="1"/>
</dbReference>
<evidence type="ECO:0000256" key="4">
    <source>
        <dbReference type="ARBA" id="ARBA00022530"/>
    </source>
</evidence>
<dbReference type="Proteomes" id="UP000192220">
    <property type="component" value="Unplaced"/>
</dbReference>
<evidence type="ECO:0000256" key="7">
    <source>
        <dbReference type="ARBA" id="ARBA00022729"/>
    </source>
</evidence>
<feature type="disulfide bond" evidence="23">
    <location>
        <begin position="1179"/>
        <end position="1222"/>
    </location>
</feature>
<dbReference type="InterPro" id="IPR001881">
    <property type="entry name" value="EGF-like_Ca-bd_dom"/>
</dbReference>
<dbReference type="PROSITE" id="PS50923">
    <property type="entry name" value="SUSHI"/>
    <property type="match status" value="1"/>
</dbReference>
<dbReference type="PROSITE" id="PS50026">
    <property type="entry name" value="EGF_3"/>
    <property type="match status" value="2"/>
</dbReference>
<dbReference type="InterPro" id="IPR018097">
    <property type="entry name" value="EGF_Ca-bd_CS"/>
</dbReference>
<feature type="disulfide bond" evidence="23">
    <location>
        <begin position="1208"/>
        <end position="1235"/>
    </location>
</feature>
<dbReference type="PANTHER" id="PTHR22804:SF6">
    <property type="entry name" value="VERSICAN CORE PROTEIN"/>
    <property type="match status" value="1"/>
</dbReference>
<sequence>MTGHIFIHLLWLVCFCSAGHQPDAAHMTVKMRNVRQAAGSLASKVVLPCHFSMMSDSPGVVDTHTTTPAPGDGLSPEDQFRIKWVKVESWEKPEESQETLVLVSHNGKVKMGVSFMDRVSVPNHPLSVGDASLMIERVRASDAGLYRCEVTRGIEDTQDTVSLSVSGVVFHYRANSSRYSLNFAAASEACRIVDATMATPEQLTAAFEDGFDQCDAGWLADQTVRYPITIPRPGCSGDLLQRPGVRTYGLRDPAEKYDVYCFVDKLNGEVFYPSSVKDKLTWQQAKEECEKQDAVLASPGHLFAAWRAGLNRCDYGWLSDGSVRYPITVALPQCGGGMLGVRTLYKYKNQTGYPDPTDRHGAFCFKAKLPELTISAQTNPPMRLNIPTDTTTPFQPMRLYIPTDTTTPFQPKTTEVQTRTPDHADLTTPFAGDYDYLDHHRPLVESVPHTEDISPPLEPYTIPKIHSEPLHLDMENFTSGAPVKEEQATMSPSSSPKIALPDTGLPSTAMEVVNETQLVFKDGAPPMIHLDKPLSLLLGEESSTGQPIQVILVGVPKANESVDDILKLLSKPVDLSKPLHFNTTDTGSVGSDHLLQGIISFADDSRKATLKPDSPEEARRDQFETAIPILVPEEKIPGREGDPSIEPFYYTKDIHTETSEDVPTDLQGLTTQVKDDAATTTFSPKFSTTTLSDTVLPGATSTHGVMRAGTPWEGSADGALPTPAASLLGVMTDETEVGGTEPSTFIPDTLYQITTIQGHVRDVEGSASGDSEASGQFVYQPDKDRTTTPLPPHHSPVPTQTPQSAEDTKIIEEAIVGQEVHGVMETGSGAEQPTEEEKDSERKDGLVDLPVEVGVGVLPTPKDQVTSQIQDTTSKISMPIIIPTRVDLPTLSSSSFLYTFDRSSQSVPQWALSPDPSASPLPEDELDYHEISKPGFLESHPKTPVDTGATGQTETGTGLVPSVEDSSVDVKDLLSCAVNVCQNGGSCYKKETQSICVCAPGFTGQHCETDVDECHSNPCLNGATCQDGVNSFTCLCLPSYTGDFCEQDSEVCELGWHKFQSHCYKYVVRRRTWDAAERECRLHGAHLVSILSQEEQMFVNRLGSDYQWIGLNDKMFERDFRWTDGSPLQYDHWRPNQPDSFFQSAEDCVVMIWHEGGQWNDVPCNYHLTFTCKKGTVSCGHPPMVKNTKVFGDKKSHYEINSIVRYHCKPGFIQRHKPIIHCQPNGQWEVPKVTCISPATFHDSIALRRNIIQKEQQTRHHTHHAKTHEEHHQSREQEQSHNMLQSVPNPFENQIRQALPNNWKLQANEQNQE</sequence>
<dbReference type="InterPro" id="IPR050691">
    <property type="entry name" value="Hyaluronan_bind_Proteoglycan"/>
</dbReference>
<feature type="disulfide bond" evidence="24">
    <location>
        <begin position="313"/>
        <end position="334"/>
    </location>
</feature>
<evidence type="ECO:0000259" key="27">
    <source>
        <dbReference type="PROSITE" id="PS50026"/>
    </source>
</evidence>
<evidence type="ECO:0000256" key="10">
    <source>
        <dbReference type="ARBA" id="ARBA00022837"/>
    </source>
</evidence>
<keyword evidence="3" id="KW-0964">Secreted</keyword>
<dbReference type="RefSeq" id="XP_013875957.1">
    <property type="nucleotide sequence ID" value="XM_014020503.1"/>
</dbReference>
<keyword evidence="11" id="KW-0654">Proteoglycan</keyword>
<dbReference type="SUPFAM" id="SSF56436">
    <property type="entry name" value="C-type lectin-like"/>
    <property type="match status" value="3"/>
</dbReference>
<keyword evidence="32" id="KW-1185">Reference proteome</keyword>
<comment type="subcellular location">
    <subcellularLocation>
        <location evidence="1">Cell projection</location>
        <location evidence="1">Cilium</location>
        <location evidence="1">Photoreceptor outer segment</location>
    </subcellularLocation>
    <subcellularLocation>
        <location evidence="2">Secreted</location>
        <location evidence="2">Extracellular space</location>
        <location evidence="2">Extracellular matrix</location>
        <location evidence="2">Interphotoreceptor matrix</location>
    </subcellularLocation>
</comment>
<comment type="caution">
    <text evidence="22">Lacks conserved residue(s) required for the propagation of feature annotation.</text>
</comment>
<evidence type="ECO:0000256" key="20">
    <source>
        <dbReference type="ARBA" id="ARBA00044263"/>
    </source>
</evidence>
<dbReference type="PROSITE" id="PS50041">
    <property type="entry name" value="C_TYPE_LECTIN_2"/>
    <property type="match status" value="1"/>
</dbReference>
<dbReference type="FunFam" id="3.10.100.10:FF:000003">
    <property type="entry name" value="Versican core protein"/>
    <property type="match status" value="1"/>
</dbReference>
<keyword evidence="13" id="KW-0325">Glycoprotein</keyword>
<evidence type="ECO:0000256" key="15">
    <source>
        <dbReference type="ARBA" id="ARBA00023290"/>
    </source>
</evidence>
<evidence type="ECO:0000256" key="21">
    <source>
        <dbReference type="ARBA" id="ARBA00044266"/>
    </source>
</evidence>
<evidence type="ECO:0000256" key="17">
    <source>
        <dbReference type="ARBA" id="ARBA00043896"/>
    </source>
</evidence>
<dbReference type="GO" id="GO:0045202">
    <property type="term" value="C:synapse"/>
    <property type="evidence" value="ECO:0007669"/>
    <property type="project" value="TreeGrafter"/>
</dbReference>
<dbReference type="Pfam" id="PF00193">
    <property type="entry name" value="Xlink"/>
    <property type="match status" value="2"/>
</dbReference>
<evidence type="ECO:0000256" key="26">
    <source>
        <dbReference type="SAM" id="SignalP"/>
    </source>
</evidence>
<dbReference type="GO" id="GO:0007417">
    <property type="term" value="P:central nervous system development"/>
    <property type="evidence" value="ECO:0007669"/>
    <property type="project" value="TreeGrafter"/>
</dbReference>